<evidence type="ECO:0000313" key="5">
    <source>
        <dbReference type="EMBL" id="MDA4847734.1"/>
    </source>
</evidence>
<keyword evidence="2" id="KW-0274">FAD</keyword>
<dbReference type="Pfam" id="PF03450">
    <property type="entry name" value="CO_deh_flav_C"/>
    <property type="match status" value="1"/>
</dbReference>
<keyword evidence="6" id="KW-1185">Reference proteome</keyword>
<dbReference type="EMBL" id="JAPJZH010000015">
    <property type="protein sequence ID" value="MDA4847734.1"/>
    <property type="molecule type" value="Genomic_DNA"/>
</dbReference>
<comment type="caution">
    <text evidence="5">The sequence shown here is derived from an EMBL/GenBank/DDBJ whole genome shotgun (WGS) entry which is preliminary data.</text>
</comment>
<dbReference type="PANTHER" id="PTHR42659:SF2">
    <property type="entry name" value="XANTHINE DEHYDROGENASE SUBUNIT C-RELATED"/>
    <property type="match status" value="1"/>
</dbReference>
<organism evidence="5 6">
    <name type="scientific">Hoeflea poritis</name>
    <dbReference type="NCBI Taxonomy" id="2993659"/>
    <lineage>
        <taxon>Bacteria</taxon>
        <taxon>Pseudomonadati</taxon>
        <taxon>Pseudomonadota</taxon>
        <taxon>Alphaproteobacteria</taxon>
        <taxon>Hyphomicrobiales</taxon>
        <taxon>Rhizobiaceae</taxon>
        <taxon>Hoeflea</taxon>
    </lineage>
</organism>
<dbReference type="InterPro" id="IPR036683">
    <property type="entry name" value="CO_DH_flav_C_dom_sf"/>
</dbReference>
<dbReference type="SUPFAM" id="SSF55447">
    <property type="entry name" value="CO dehydrogenase flavoprotein C-terminal domain-like"/>
    <property type="match status" value="1"/>
</dbReference>
<dbReference type="RefSeq" id="WP_271091573.1">
    <property type="nucleotide sequence ID" value="NZ_JAPJZH010000015.1"/>
</dbReference>
<evidence type="ECO:0000313" key="6">
    <source>
        <dbReference type="Proteomes" id="UP001148313"/>
    </source>
</evidence>
<proteinExistence type="predicted"/>
<dbReference type="InterPro" id="IPR002346">
    <property type="entry name" value="Mopterin_DH_FAD-bd"/>
</dbReference>
<reference evidence="5" key="1">
    <citation type="submission" date="2022-11" db="EMBL/GenBank/DDBJ databases">
        <title>Hoeflea poritis sp. nov., isolated from scleractinian coral Porites lutea.</title>
        <authorList>
            <person name="Zhang G."/>
            <person name="Wei Q."/>
            <person name="Cai L."/>
        </authorList>
    </citation>
    <scope>NUCLEOTIDE SEQUENCE</scope>
    <source>
        <strain evidence="5">E7-10</strain>
    </source>
</reference>
<dbReference type="InterPro" id="IPR016166">
    <property type="entry name" value="FAD-bd_PCMH"/>
</dbReference>
<dbReference type="InterPro" id="IPR005107">
    <property type="entry name" value="CO_DH_flav_C"/>
</dbReference>
<gene>
    <name evidence="5" type="ORF">OOZ53_20405</name>
</gene>
<dbReference type="PROSITE" id="PS51387">
    <property type="entry name" value="FAD_PCMH"/>
    <property type="match status" value="1"/>
</dbReference>
<dbReference type="SUPFAM" id="SSF56176">
    <property type="entry name" value="FAD-binding/transporter-associated domain-like"/>
    <property type="match status" value="1"/>
</dbReference>
<keyword evidence="1" id="KW-0285">Flavoprotein</keyword>
<dbReference type="PANTHER" id="PTHR42659">
    <property type="entry name" value="XANTHINE DEHYDROGENASE SUBUNIT C-RELATED"/>
    <property type="match status" value="1"/>
</dbReference>
<feature type="domain" description="FAD-binding PCMH-type" evidence="4">
    <location>
        <begin position="1"/>
        <end position="157"/>
    </location>
</feature>
<dbReference type="Pfam" id="PF00941">
    <property type="entry name" value="FAD_binding_5"/>
    <property type="match status" value="1"/>
</dbReference>
<dbReference type="SMART" id="SM01092">
    <property type="entry name" value="CO_deh_flav_C"/>
    <property type="match status" value="1"/>
</dbReference>
<dbReference type="InterPro" id="IPR036318">
    <property type="entry name" value="FAD-bd_PCMH-like_sf"/>
</dbReference>
<dbReference type="Gene3D" id="3.30.465.10">
    <property type="match status" value="1"/>
</dbReference>
<evidence type="ECO:0000256" key="1">
    <source>
        <dbReference type="ARBA" id="ARBA00022630"/>
    </source>
</evidence>
<name>A0ABT4VSZ9_9HYPH</name>
<dbReference type="InterPro" id="IPR051312">
    <property type="entry name" value="Diverse_Substr_Oxidored"/>
</dbReference>
<dbReference type="Proteomes" id="UP001148313">
    <property type="component" value="Unassembled WGS sequence"/>
</dbReference>
<evidence type="ECO:0000256" key="2">
    <source>
        <dbReference type="ARBA" id="ARBA00022827"/>
    </source>
</evidence>
<evidence type="ECO:0000256" key="3">
    <source>
        <dbReference type="ARBA" id="ARBA00023002"/>
    </source>
</evidence>
<sequence length="265" mass="27548">MTVVETYPTLAEAARAIGSDAAYMGGGTVMMREVNAGEAPARLVRTNDPALAQIRAAGDAISLGAGVTMSAILADSGLDFLHPVARQIGSPQVRNMGTVGGNIFSPHPYGDFAVALLALDARVTMAAGGARPIEELLRGRDHSPGLVASIDVPRPAPGAFGFKKVSRVKPKGVSVITIAALVNRTGGRVQNARIAWGGMGPGPVRGAAAERALQGQMIDDAMLDRLARTAAEGLDPPTDPLASSWYRREVAGVHLARLLRSMEGR</sequence>
<accession>A0ABT4VSZ9</accession>
<dbReference type="Gene3D" id="3.30.390.50">
    <property type="entry name" value="CO dehydrogenase flavoprotein, C-terminal domain"/>
    <property type="match status" value="1"/>
</dbReference>
<dbReference type="InterPro" id="IPR016169">
    <property type="entry name" value="FAD-bd_PCMH_sub2"/>
</dbReference>
<protein>
    <submittedName>
        <fullName evidence="5">FAD binding domain-containing protein</fullName>
    </submittedName>
</protein>
<evidence type="ECO:0000259" key="4">
    <source>
        <dbReference type="PROSITE" id="PS51387"/>
    </source>
</evidence>
<keyword evidence="3" id="KW-0560">Oxidoreductase</keyword>